<reference evidence="6 7" key="1">
    <citation type="submission" date="2019-07" db="EMBL/GenBank/DDBJ databases">
        <title>Qingshengfaniella alkalisoli gen. nov., sp. nov., isolated from saline soil.</title>
        <authorList>
            <person name="Xu L."/>
            <person name="Huang X.-X."/>
            <person name="Sun J.-Q."/>
        </authorList>
    </citation>
    <scope>NUCLEOTIDE SEQUENCE [LARGE SCALE GENOMIC DNA]</scope>
    <source>
        <strain evidence="6 7">DSM 27279</strain>
    </source>
</reference>
<evidence type="ECO:0000256" key="3">
    <source>
        <dbReference type="ARBA" id="ARBA00023002"/>
    </source>
</evidence>
<evidence type="ECO:0000313" key="7">
    <source>
        <dbReference type="Proteomes" id="UP000318405"/>
    </source>
</evidence>
<evidence type="ECO:0000313" key="6">
    <source>
        <dbReference type="EMBL" id="TSH95086.1"/>
    </source>
</evidence>
<dbReference type="SUPFAM" id="SSF51905">
    <property type="entry name" value="FAD/NAD(P)-binding domain"/>
    <property type="match status" value="1"/>
</dbReference>
<dbReference type="Gene3D" id="3.50.50.60">
    <property type="entry name" value="FAD/NAD(P)-binding domain"/>
    <property type="match status" value="1"/>
</dbReference>
<keyword evidence="7" id="KW-1185">Reference proteome</keyword>
<dbReference type="InterPro" id="IPR039650">
    <property type="entry name" value="HdrA-like"/>
</dbReference>
<dbReference type="RefSeq" id="WP_143948398.1">
    <property type="nucleotide sequence ID" value="NZ_BAABMB010000007.1"/>
</dbReference>
<dbReference type="GO" id="GO:0046872">
    <property type="term" value="F:metal ion binding"/>
    <property type="evidence" value="ECO:0007669"/>
    <property type="project" value="UniProtKB-KW"/>
</dbReference>
<protein>
    <submittedName>
        <fullName evidence="6">FAD-dependent oxidoreductase</fullName>
    </submittedName>
</protein>
<dbReference type="EMBL" id="VLTJ01000022">
    <property type="protein sequence ID" value="TSH95086.1"/>
    <property type="molecule type" value="Genomic_DNA"/>
</dbReference>
<dbReference type="OrthoDB" id="9777740at2"/>
<comment type="caution">
    <text evidence="6">The sequence shown here is derived from an EMBL/GenBank/DDBJ whole genome shotgun (WGS) entry which is preliminary data.</text>
</comment>
<dbReference type="Proteomes" id="UP000318405">
    <property type="component" value="Unassembled WGS sequence"/>
</dbReference>
<accession>A0A556AQB2</accession>
<keyword evidence="4" id="KW-0408">Iron</keyword>
<dbReference type="GO" id="GO:0051539">
    <property type="term" value="F:4 iron, 4 sulfur cluster binding"/>
    <property type="evidence" value="ECO:0007669"/>
    <property type="project" value="UniProtKB-KW"/>
</dbReference>
<keyword evidence="5" id="KW-0411">Iron-sulfur</keyword>
<evidence type="ECO:0000256" key="2">
    <source>
        <dbReference type="ARBA" id="ARBA00022723"/>
    </source>
</evidence>
<proteinExistence type="predicted"/>
<dbReference type="PANTHER" id="PTHR43498:SF1">
    <property type="entry name" value="COB--COM HETERODISULFIDE REDUCTASE IRON-SULFUR SUBUNIT A"/>
    <property type="match status" value="1"/>
</dbReference>
<dbReference type="GO" id="GO:0016491">
    <property type="term" value="F:oxidoreductase activity"/>
    <property type="evidence" value="ECO:0007669"/>
    <property type="project" value="UniProtKB-KW"/>
</dbReference>
<evidence type="ECO:0000256" key="5">
    <source>
        <dbReference type="ARBA" id="ARBA00023014"/>
    </source>
</evidence>
<keyword evidence="3" id="KW-0560">Oxidoreductase</keyword>
<dbReference type="PRINTS" id="PR00411">
    <property type="entry name" value="PNDRDTASEI"/>
</dbReference>
<dbReference type="InterPro" id="IPR036188">
    <property type="entry name" value="FAD/NAD-bd_sf"/>
</dbReference>
<evidence type="ECO:0000256" key="4">
    <source>
        <dbReference type="ARBA" id="ARBA00023004"/>
    </source>
</evidence>
<keyword evidence="1" id="KW-0004">4Fe-4S</keyword>
<dbReference type="PANTHER" id="PTHR43498">
    <property type="entry name" value="FERREDOXIN:COB-COM HETERODISULFIDE REDUCTASE SUBUNIT A"/>
    <property type="match status" value="1"/>
</dbReference>
<keyword evidence="2" id="KW-0479">Metal-binding</keyword>
<gene>
    <name evidence="6" type="ORF">FOZ76_11525</name>
</gene>
<organism evidence="6 7">
    <name type="scientific">Verticiella sediminum</name>
    <dbReference type="NCBI Taxonomy" id="1247510"/>
    <lineage>
        <taxon>Bacteria</taxon>
        <taxon>Pseudomonadati</taxon>
        <taxon>Pseudomonadota</taxon>
        <taxon>Betaproteobacteria</taxon>
        <taxon>Burkholderiales</taxon>
        <taxon>Alcaligenaceae</taxon>
        <taxon>Verticiella</taxon>
    </lineage>
</organism>
<evidence type="ECO:0000256" key="1">
    <source>
        <dbReference type="ARBA" id="ARBA00022485"/>
    </source>
</evidence>
<name>A0A556AQB2_9BURK</name>
<dbReference type="AlphaFoldDB" id="A0A556AQB2"/>
<dbReference type="Pfam" id="PF12831">
    <property type="entry name" value="FAD_oxidored"/>
    <property type="match status" value="1"/>
</dbReference>
<sequence>MTSQPCLREHLDTPIVDAYDVVVAGGGASGLIAAVSAARAGARTLLVEHSGCLGGTATYGMVAQWIGFFNRDTRVVGGLPYELSEHVRRLGGSDGFHRYVLAEASSNPVPIYNFPFNPEVLKYAADELVQEAGVALRLHARVVAPLMADAGRVGGVVIEDIGGRSAVRAGMVIDATGDATLAAAAGVACAGTEAAQRRERQPCTLVFRMSNVDVARFRALPREEKRALALRGLEEGRIYWESLSFCSTPDYTDAIGLMSRIHDVDALDPADLTRAEVKGRRQIHNIVGFLKERVPGFERASLAGIAAHVGVRETRRIVGRHTLTEEEIVGGARHADTIALGAGPMDLHEANGGTGIALWTPEHPFEIPMRCLVPAELGGVLVTGRAISATRSANGGSRHMGTAMCLGEAAGVLATELLGQHSDALPHERVRAVLRSREALISVDDALAADTPASAFKAAA</sequence>